<organism evidence="9 10">
    <name type="scientific">Candidatus Fimicola merdigallinarum</name>
    <dbReference type="NCBI Taxonomy" id="2840819"/>
    <lineage>
        <taxon>Bacteria</taxon>
        <taxon>Bacillati</taxon>
        <taxon>Bacillota</taxon>
        <taxon>Clostridia</taxon>
        <taxon>Lachnospirales</taxon>
        <taxon>Lachnospiraceae</taxon>
        <taxon>Lachnospiraceae incertae sedis</taxon>
        <taxon>Candidatus Fimicola</taxon>
    </lineage>
</organism>
<keyword evidence="5 7" id="KW-1133">Transmembrane helix</keyword>
<protein>
    <submittedName>
        <fullName evidence="9">EamA family transporter</fullName>
    </submittedName>
</protein>
<feature type="transmembrane region" description="Helical" evidence="7">
    <location>
        <begin position="161"/>
        <end position="179"/>
    </location>
</feature>
<comment type="similarity">
    <text evidence="2">Belongs to the EamA transporter family.</text>
</comment>
<feature type="transmembrane region" description="Helical" evidence="7">
    <location>
        <begin position="253"/>
        <end position="270"/>
    </location>
</feature>
<keyword evidence="4 7" id="KW-0812">Transmembrane</keyword>
<evidence type="ECO:0000259" key="8">
    <source>
        <dbReference type="Pfam" id="PF00892"/>
    </source>
</evidence>
<evidence type="ECO:0000313" key="9">
    <source>
        <dbReference type="EMBL" id="MBO8434386.1"/>
    </source>
</evidence>
<comment type="caution">
    <text evidence="9">The sequence shown here is derived from an EMBL/GenBank/DDBJ whole genome shotgun (WGS) entry which is preliminary data.</text>
</comment>
<evidence type="ECO:0000256" key="4">
    <source>
        <dbReference type="ARBA" id="ARBA00022692"/>
    </source>
</evidence>
<feature type="transmembrane region" description="Helical" evidence="7">
    <location>
        <begin position="191"/>
        <end position="210"/>
    </location>
</feature>
<dbReference type="Pfam" id="PF00892">
    <property type="entry name" value="EamA"/>
    <property type="match status" value="2"/>
</dbReference>
<feature type="domain" description="EamA" evidence="8">
    <location>
        <begin position="8"/>
        <end position="147"/>
    </location>
</feature>
<proteinExistence type="inferred from homology"/>
<gene>
    <name evidence="9" type="ORF">IAC55_03570</name>
</gene>
<feature type="transmembrane region" description="Helical" evidence="7">
    <location>
        <begin position="216"/>
        <end position="241"/>
    </location>
</feature>
<feature type="transmembrane region" description="Helical" evidence="7">
    <location>
        <begin position="102"/>
        <end position="121"/>
    </location>
</feature>
<feature type="transmembrane region" description="Helical" evidence="7">
    <location>
        <begin position="78"/>
        <end position="96"/>
    </location>
</feature>
<evidence type="ECO:0000313" key="10">
    <source>
        <dbReference type="Proteomes" id="UP000823611"/>
    </source>
</evidence>
<evidence type="ECO:0000256" key="2">
    <source>
        <dbReference type="ARBA" id="ARBA00007362"/>
    </source>
</evidence>
<dbReference type="InterPro" id="IPR000620">
    <property type="entry name" value="EamA_dom"/>
</dbReference>
<sequence length="295" mass="32499">MSSNSSLKGVLCTVIGAICWGFSGACGQFLFQNYSVDQNWLTAVRMIVAGVCICAYMIFKEKQKFFDIWQNKRDSVNLIIFSILGLMLCQYTYITAIKYSNAGTATVLQYIAPVFIMIYVCIRSLRIPTFREFVAIVGAILGTFILATHCDINNLVISSEGLMWGLLSALGMFLYTLIPARIISKYGTMKIIGYGMIIGGLFLGIVTRFWERGVSLDLIGILMVTIISIIGTLVAFSLYLYGVSVVGPVKGSLIASLEPVSAMFFSVVWLKTSFTFIDFVGVVIILTTVLILSKK</sequence>
<reference evidence="9" key="1">
    <citation type="submission" date="2020-10" db="EMBL/GenBank/DDBJ databases">
        <authorList>
            <person name="Gilroy R."/>
        </authorList>
    </citation>
    <scope>NUCLEOTIDE SEQUENCE</scope>
    <source>
        <strain evidence="9">F6-4510</strain>
    </source>
</reference>
<dbReference type="InterPro" id="IPR050638">
    <property type="entry name" value="AA-Vitamin_Transporters"/>
</dbReference>
<keyword evidence="3" id="KW-1003">Cell membrane</keyword>
<name>A0A9D9DXP8_9FIRM</name>
<dbReference type="SUPFAM" id="SSF103481">
    <property type="entry name" value="Multidrug resistance efflux transporter EmrE"/>
    <property type="match status" value="2"/>
</dbReference>
<reference evidence="9" key="2">
    <citation type="journal article" date="2021" name="PeerJ">
        <title>Extensive microbial diversity within the chicken gut microbiome revealed by metagenomics and culture.</title>
        <authorList>
            <person name="Gilroy R."/>
            <person name="Ravi A."/>
            <person name="Getino M."/>
            <person name="Pursley I."/>
            <person name="Horton D.L."/>
            <person name="Alikhan N.F."/>
            <person name="Baker D."/>
            <person name="Gharbi K."/>
            <person name="Hall N."/>
            <person name="Watson M."/>
            <person name="Adriaenssens E.M."/>
            <person name="Foster-Nyarko E."/>
            <person name="Jarju S."/>
            <person name="Secka A."/>
            <person name="Antonio M."/>
            <person name="Oren A."/>
            <person name="Chaudhuri R.R."/>
            <person name="La Ragione R."/>
            <person name="Hildebrand F."/>
            <person name="Pallen M.J."/>
        </authorList>
    </citation>
    <scope>NUCLEOTIDE SEQUENCE</scope>
    <source>
        <strain evidence="9">F6-4510</strain>
    </source>
</reference>
<dbReference type="AlphaFoldDB" id="A0A9D9DXP8"/>
<evidence type="ECO:0000256" key="3">
    <source>
        <dbReference type="ARBA" id="ARBA00022475"/>
    </source>
</evidence>
<evidence type="ECO:0000256" key="6">
    <source>
        <dbReference type="ARBA" id="ARBA00023136"/>
    </source>
</evidence>
<evidence type="ECO:0000256" key="7">
    <source>
        <dbReference type="SAM" id="Phobius"/>
    </source>
</evidence>
<dbReference type="EMBL" id="JADIMX010000067">
    <property type="protein sequence ID" value="MBO8434386.1"/>
    <property type="molecule type" value="Genomic_DNA"/>
</dbReference>
<feature type="transmembrane region" description="Helical" evidence="7">
    <location>
        <begin position="276"/>
        <end position="293"/>
    </location>
</feature>
<feature type="transmembrane region" description="Helical" evidence="7">
    <location>
        <begin position="40"/>
        <end position="58"/>
    </location>
</feature>
<keyword evidence="6 7" id="KW-0472">Membrane</keyword>
<evidence type="ECO:0000256" key="1">
    <source>
        <dbReference type="ARBA" id="ARBA00004651"/>
    </source>
</evidence>
<dbReference type="InterPro" id="IPR037185">
    <property type="entry name" value="EmrE-like"/>
</dbReference>
<accession>A0A9D9DXP8</accession>
<comment type="subcellular location">
    <subcellularLocation>
        <location evidence="1">Cell membrane</location>
        <topology evidence="1">Multi-pass membrane protein</topology>
    </subcellularLocation>
</comment>
<dbReference type="Proteomes" id="UP000823611">
    <property type="component" value="Unassembled WGS sequence"/>
</dbReference>
<dbReference type="PANTHER" id="PTHR32322:SF18">
    <property type="entry name" value="S-ADENOSYLMETHIONINE_S-ADENOSYLHOMOCYSTEINE TRANSPORTER"/>
    <property type="match status" value="1"/>
</dbReference>
<dbReference type="GO" id="GO:0005886">
    <property type="term" value="C:plasma membrane"/>
    <property type="evidence" value="ECO:0007669"/>
    <property type="project" value="UniProtKB-SubCell"/>
</dbReference>
<feature type="domain" description="EamA" evidence="8">
    <location>
        <begin position="161"/>
        <end position="293"/>
    </location>
</feature>
<dbReference type="PANTHER" id="PTHR32322">
    <property type="entry name" value="INNER MEMBRANE TRANSPORTER"/>
    <property type="match status" value="1"/>
</dbReference>
<feature type="transmembrane region" description="Helical" evidence="7">
    <location>
        <begin position="133"/>
        <end position="149"/>
    </location>
</feature>
<evidence type="ECO:0000256" key="5">
    <source>
        <dbReference type="ARBA" id="ARBA00022989"/>
    </source>
</evidence>